<dbReference type="GO" id="GO:0003723">
    <property type="term" value="F:RNA binding"/>
    <property type="evidence" value="ECO:0007669"/>
    <property type="project" value="UniProtKB-UniRule"/>
</dbReference>
<keyword evidence="5" id="KW-1185">Reference proteome</keyword>
<keyword evidence="1 2" id="KW-0694">RNA-binding</keyword>
<dbReference type="PROSITE" id="PS50102">
    <property type="entry name" value="RRM"/>
    <property type="match status" value="1"/>
</dbReference>
<dbReference type="InterPro" id="IPR012677">
    <property type="entry name" value="Nucleotide-bd_a/b_plait_sf"/>
</dbReference>
<keyword evidence="4" id="KW-0687">Ribonucleoprotein</keyword>
<feature type="non-terminal residue" evidence="4">
    <location>
        <position position="1"/>
    </location>
</feature>
<evidence type="ECO:0000256" key="2">
    <source>
        <dbReference type="PROSITE-ProRule" id="PRU00176"/>
    </source>
</evidence>
<proteinExistence type="predicted"/>
<dbReference type="Gene3D" id="3.30.70.330">
    <property type="match status" value="1"/>
</dbReference>
<feature type="domain" description="RRM" evidence="3">
    <location>
        <begin position="2"/>
        <end position="80"/>
    </location>
</feature>
<organism evidence="4 5">
    <name type="scientific">Thalictrum thalictroides</name>
    <name type="common">Rue-anemone</name>
    <name type="synonym">Anemone thalictroides</name>
    <dbReference type="NCBI Taxonomy" id="46969"/>
    <lineage>
        <taxon>Eukaryota</taxon>
        <taxon>Viridiplantae</taxon>
        <taxon>Streptophyta</taxon>
        <taxon>Embryophyta</taxon>
        <taxon>Tracheophyta</taxon>
        <taxon>Spermatophyta</taxon>
        <taxon>Magnoliopsida</taxon>
        <taxon>Ranunculales</taxon>
        <taxon>Ranunculaceae</taxon>
        <taxon>Thalictroideae</taxon>
        <taxon>Thalictrum</taxon>
    </lineage>
</organism>
<sequence>VKAVYVKNLPRNVTQDQLRELFEHHGEITKVVLPPAKPGQEKNRFGFVHFEERSYAMKALKSTEKYELDGQVIECSLAKPQTDGKGEGSAQKSALLPSYPPRMGYGLGTGAYGGIGAGYGGAGFGQVRIKMLNSISLFLFTCKVDPPNGLTRQRVHTFFVVYTLPSQQTS</sequence>
<dbReference type="PANTHER" id="PTHR10352">
    <property type="entry name" value="EUKARYOTIC TRANSLATION INITIATION FACTOR 3 SUBUNIT G"/>
    <property type="match status" value="1"/>
</dbReference>
<accession>A0A7J6USJ4</accession>
<name>A0A7J6USJ4_THATH</name>
<dbReference type="Pfam" id="PF00076">
    <property type="entry name" value="RRM_1"/>
    <property type="match status" value="1"/>
</dbReference>
<evidence type="ECO:0000313" key="4">
    <source>
        <dbReference type="EMBL" id="KAF5175242.1"/>
    </source>
</evidence>
<protein>
    <submittedName>
        <fullName evidence="4">Heterogeneous nuclear ribonucleoprotein like</fullName>
    </submittedName>
</protein>
<dbReference type="AlphaFoldDB" id="A0A7J6USJ4"/>
<dbReference type="OrthoDB" id="79941at2759"/>
<evidence type="ECO:0000313" key="5">
    <source>
        <dbReference type="Proteomes" id="UP000554482"/>
    </source>
</evidence>
<evidence type="ECO:0000256" key="1">
    <source>
        <dbReference type="ARBA" id="ARBA00022884"/>
    </source>
</evidence>
<comment type="caution">
    <text evidence="4">The sequence shown here is derived from an EMBL/GenBank/DDBJ whole genome shotgun (WGS) entry which is preliminary data.</text>
</comment>
<dbReference type="Proteomes" id="UP000554482">
    <property type="component" value="Unassembled WGS sequence"/>
</dbReference>
<dbReference type="InterPro" id="IPR035979">
    <property type="entry name" value="RBD_domain_sf"/>
</dbReference>
<gene>
    <name evidence="4" type="ORF">FRX31_035171</name>
</gene>
<dbReference type="SMART" id="SM00360">
    <property type="entry name" value="RRM"/>
    <property type="match status" value="1"/>
</dbReference>
<dbReference type="GO" id="GO:1990904">
    <property type="term" value="C:ribonucleoprotein complex"/>
    <property type="evidence" value="ECO:0007669"/>
    <property type="project" value="UniProtKB-KW"/>
</dbReference>
<dbReference type="InterPro" id="IPR000504">
    <property type="entry name" value="RRM_dom"/>
</dbReference>
<reference evidence="4 5" key="1">
    <citation type="submission" date="2020-06" db="EMBL/GenBank/DDBJ databases">
        <title>Transcriptomic and genomic resources for Thalictrum thalictroides and T. hernandezii: Facilitating candidate gene discovery in an emerging model plant lineage.</title>
        <authorList>
            <person name="Arias T."/>
            <person name="Riano-Pachon D.M."/>
            <person name="Di Stilio V.S."/>
        </authorList>
    </citation>
    <scope>NUCLEOTIDE SEQUENCE [LARGE SCALE GENOMIC DNA]</scope>
    <source>
        <strain evidence="5">cv. WT478/WT964</strain>
        <tissue evidence="4">Leaves</tissue>
    </source>
</reference>
<evidence type="ECO:0000259" key="3">
    <source>
        <dbReference type="PROSITE" id="PS50102"/>
    </source>
</evidence>
<dbReference type="EMBL" id="JABWDY010044296">
    <property type="protein sequence ID" value="KAF5175242.1"/>
    <property type="molecule type" value="Genomic_DNA"/>
</dbReference>
<dbReference type="SUPFAM" id="SSF54928">
    <property type="entry name" value="RNA-binding domain, RBD"/>
    <property type="match status" value="1"/>
</dbReference>